<keyword evidence="2" id="KW-0645">Protease</keyword>
<organism evidence="2 3">
    <name type="scientific">Hymenobacter telluris</name>
    <dbReference type="NCBI Taxonomy" id="2816474"/>
    <lineage>
        <taxon>Bacteria</taxon>
        <taxon>Pseudomonadati</taxon>
        <taxon>Bacteroidota</taxon>
        <taxon>Cytophagia</taxon>
        <taxon>Cytophagales</taxon>
        <taxon>Hymenobacteraceae</taxon>
        <taxon>Hymenobacter</taxon>
    </lineage>
</organism>
<feature type="signal peptide" evidence="1">
    <location>
        <begin position="1"/>
        <end position="22"/>
    </location>
</feature>
<gene>
    <name evidence="2" type="ORF">J0X19_01400</name>
</gene>
<sequence length="157" mass="16809">MQLSLLLTLGATSLFLSTAAMAQQTASLSSGKALPKNTLAMNTRTAPSLDAKAEVLEAKDFKGTVVDELGEPLAGAVVSVIAGNNQFSTTTTTNAEGEYVITSTSTSPVLLVTYAGCNDIQQKAVYGHPITFQMEFIDNYERKLKKQTKTAEKAWRN</sequence>
<dbReference type="EMBL" id="JAFLQZ010000001">
    <property type="protein sequence ID" value="MBO0356589.1"/>
    <property type="molecule type" value="Genomic_DNA"/>
</dbReference>
<keyword evidence="3" id="KW-1185">Reference proteome</keyword>
<evidence type="ECO:0000313" key="3">
    <source>
        <dbReference type="Proteomes" id="UP000664144"/>
    </source>
</evidence>
<keyword evidence="2" id="KW-0121">Carboxypeptidase</keyword>
<dbReference type="GO" id="GO:0004180">
    <property type="term" value="F:carboxypeptidase activity"/>
    <property type="evidence" value="ECO:0007669"/>
    <property type="project" value="UniProtKB-KW"/>
</dbReference>
<comment type="caution">
    <text evidence="2">The sequence shown here is derived from an EMBL/GenBank/DDBJ whole genome shotgun (WGS) entry which is preliminary data.</text>
</comment>
<dbReference type="SUPFAM" id="SSF49464">
    <property type="entry name" value="Carboxypeptidase regulatory domain-like"/>
    <property type="match status" value="1"/>
</dbReference>
<feature type="chain" id="PRO_5037459918" evidence="1">
    <location>
        <begin position="23"/>
        <end position="157"/>
    </location>
</feature>
<reference evidence="2" key="1">
    <citation type="submission" date="2021-03" db="EMBL/GenBank/DDBJ databases">
        <authorList>
            <person name="Kim M.K."/>
        </authorList>
    </citation>
    <scope>NUCLEOTIDE SEQUENCE</scope>
    <source>
        <strain evidence="2">BT186</strain>
    </source>
</reference>
<dbReference type="AlphaFoldDB" id="A0A939J7C5"/>
<keyword evidence="1" id="KW-0732">Signal</keyword>
<name>A0A939J7C5_9BACT</name>
<accession>A0A939J7C5</accession>
<dbReference type="InterPro" id="IPR008969">
    <property type="entry name" value="CarboxyPept-like_regulatory"/>
</dbReference>
<dbReference type="Pfam" id="PF13620">
    <property type="entry name" value="CarboxypepD_reg"/>
    <property type="match status" value="1"/>
</dbReference>
<keyword evidence="2" id="KW-0378">Hydrolase</keyword>
<protein>
    <submittedName>
        <fullName evidence="2">Carboxypeptidase regulatory-like domain-containing protein</fullName>
    </submittedName>
</protein>
<dbReference type="Proteomes" id="UP000664144">
    <property type="component" value="Unassembled WGS sequence"/>
</dbReference>
<evidence type="ECO:0000313" key="2">
    <source>
        <dbReference type="EMBL" id="MBO0356589.1"/>
    </source>
</evidence>
<dbReference type="Gene3D" id="2.60.40.1120">
    <property type="entry name" value="Carboxypeptidase-like, regulatory domain"/>
    <property type="match status" value="1"/>
</dbReference>
<evidence type="ECO:0000256" key="1">
    <source>
        <dbReference type="SAM" id="SignalP"/>
    </source>
</evidence>
<proteinExistence type="predicted"/>